<dbReference type="PRINTS" id="PR00622">
    <property type="entry name" value="HISTONEH3"/>
</dbReference>
<evidence type="ECO:0000256" key="4">
    <source>
        <dbReference type="ARBA" id="ARBA00022786"/>
    </source>
</evidence>
<reference evidence="8" key="2">
    <citation type="submission" date="2021-01" db="UniProtKB">
        <authorList>
            <consortium name="EnsemblMetazoa"/>
        </authorList>
    </citation>
    <scope>IDENTIFICATION</scope>
</reference>
<dbReference type="Gene3D" id="3.90.1750.10">
    <property type="entry name" value="Hect, E3 ligase catalytic domains"/>
    <property type="match status" value="1"/>
</dbReference>
<dbReference type="InParanoid" id="A0A7M7T5R1"/>
<sequence>MVDCFLVQQVTQWPTPSIRRGRGRGRTSTPRAPVKRPVSKDIILLPYSPALILPIPRGKARQQLAEAGYAGKISLWRGQTAEEVKEEVSSVFTGLGEGGILDFDFLSVLPGTGKKLQRPKVSSNYTWGGQEVLAGLGQGSMYVMMSPRYDITYEDFFSEVHDDDPARKRRRCGSDESSSDEEFPQYLHLGTNPQTSSSSGSALHTRPVSMPSTSYDTYVGLVEFETPDAANISNGHVQDAVSEEYVPAVMHADENLLQLDLDGWKEKQVTGDEAPNHLYVRRKHLLVDTLNGFRDEGVKADRALSVNFLGEAGVDTGGLSRELFSLVLPMIRENGIFSGCHGMMVPAKNSSGISNGTIQNVGKVLGAAVLHGGSRLDFLNPIIADVLCLGEPAELAIDLLPEASTRDLVKRDCQKSTELLIRKLPFQRLVREIAQDFKTELRFQISIHAKRVTIMPKDIHLVASLSKT</sequence>
<keyword evidence="3" id="KW-0597">Phosphoprotein</keyword>
<comment type="similarity">
    <text evidence="1">Belongs to the histone H3 family.</text>
</comment>
<evidence type="ECO:0000256" key="6">
    <source>
        <dbReference type="SAM" id="MobiDB-lite"/>
    </source>
</evidence>
<dbReference type="GO" id="GO:0003677">
    <property type="term" value="F:DNA binding"/>
    <property type="evidence" value="ECO:0007669"/>
    <property type="project" value="InterPro"/>
</dbReference>
<evidence type="ECO:0000256" key="1">
    <source>
        <dbReference type="ARBA" id="ARBA00010343"/>
    </source>
</evidence>
<evidence type="ECO:0000256" key="5">
    <source>
        <dbReference type="PROSITE-ProRule" id="PRU00104"/>
    </source>
</evidence>
<dbReference type="InterPro" id="IPR009072">
    <property type="entry name" value="Histone-fold"/>
</dbReference>
<name>A0A7M7T5R1_STRPU</name>
<dbReference type="InterPro" id="IPR035983">
    <property type="entry name" value="Hect_E3_ubiquitin_ligase"/>
</dbReference>
<evidence type="ECO:0000259" key="7">
    <source>
        <dbReference type="PROSITE" id="PS50237"/>
    </source>
</evidence>
<dbReference type="InterPro" id="IPR000164">
    <property type="entry name" value="Histone_H3/CENP-A"/>
</dbReference>
<protein>
    <recommendedName>
        <fullName evidence="2">Histone H3, embryonic</fullName>
    </recommendedName>
</protein>
<feature type="compositionally biased region" description="Polar residues" evidence="6">
    <location>
        <begin position="191"/>
        <end position="202"/>
    </location>
</feature>
<dbReference type="PROSITE" id="PS00959">
    <property type="entry name" value="HISTONE_H3_2"/>
    <property type="match status" value="1"/>
</dbReference>
<dbReference type="EnsemblMetazoa" id="XM_031000046">
    <property type="protein sequence ID" value="XP_030855906"/>
    <property type="gene ID" value="LOC753173"/>
</dbReference>
<dbReference type="GO" id="GO:0000786">
    <property type="term" value="C:nucleosome"/>
    <property type="evidence" value="ECO:0007669"/>
    <property type="project" value="InterPro"/>
</dbReference>
<dbReference type="SUPFAM" id="SSF56204">
    <property type="entry name" value="Hect, E3 ligase catalytic domain"/>
    <property type="match status" value="1"/>
</dbReference>
<accession>A0A7M7T5R1</accession>
<evidence type="ECO:0000256" key="3">
    <source>
        <dbReference type="ARBA" id="ARBA00022553"/>
    </source>
</evidence>
<dbReference type="RefSeq" id="XP_030855906.1">
    <property type="nucleotide sequence ID" value="XM_031000046.1"/>
</dbReference>
<evidence type="ECO:0000313" key="8">
    <source>
        <dbReference type="EnsemblMetazoa" id="XP_030855906"/>
    </source>
</evidence>
<dbReference type="PROSITE" id="PS50237">
    <property type="entry name" value="HECT"/>
    <property type="match status" value="1"/>
</dbReference>
<dbReference type="AlphaFoldDB" id="A0A7M7T5R1"/>
<dbReference type="KEGG" id="spu:753173"/>
<keyword evidence="9" id="KW-1185">Reference proteome</keyword>
<dbReference type="InterPro" id="IPR007125">
    <property type="entry name" value="H2A/H2B/H3"/>
</dbReference>
<proteinExistence type="inferred from homology"/>
<dbReference type="GeneID" id="753173"/>
<dbReference type="Proteomes" id="UP000007110">
    <property type="component" value="Unassembled WGS sequence"/>
</dbReference>
<keyword evidence="4 5" id="KW-0833">Ubl conjugation pathway</keyword>
<evidence type="ECO:0000256" key="2">
    <source>
        <dbReference type="ARBA" id="ARBA00020702"/>
    </source>
</evidence>
<evidence type="ECO:0000313" key="9">
    <source>
        <dbReference type="Proteomes" id="UP000007110"/>
    </source>
</evidence>
<dbReference type="Pfam" id="PF00125">
    <property type="entry name" value="Histone"/>
    <property type="match status" value="1"/>
</dbReference>
<reference evidence="9" key="1">
    <citation type="submission" date="2015-02" db="EMBL/GenBank/DDBJ databases">
        <title>Genome sequencing for Strongylocentrotus purpuratus.</title>
        <authorList>
            <person name="Murali S."/>
            <person name="Liu Y."/>
            <person name="Vee V."/>
            <person name="English A."/>
            <person name="Wang M."/>
            <person name="Skinner E."/>
            <person name="Han Y."/>
            <person name="Muzny D.M."/>
            <person name="Worley K.C."/>
            <person name="Gibbs R.A."/>
        </authorList>
    </citation>
    <scope>NUCLEOTIDE SEQUENCE</scope>
</reference>
<comment type="caution">
    <text evidence="5">Lacks conserved residue(s) required for the propagation of feature annotation.</text>
</comment>
<dbReference type="GO" id="GO:0046982">
    <property type="term" value="F:protein heterodimerization activity"/>
    <property type="evidence" value="ECO:0007669"/>
    <property type="project" value="InterPro"/>
</dbReference>
<organism evidence="8 9">
    <name type="scientific">Strongylocentrotus purpuratus</name>
    <name type="common">Purple sea urchin</name>
    <dbReference type="NCBI Taxonomy" id="7668"/>
    <lineage>
        <taxon>Eukaryota</taxon>
        <taxon>Metazoa</taxon>
        <taxon>Echinodermata</taxon>
        <taxon>Eleutherozoa</taxon>
        <taxon>Echinozoa</taxon>
        <taxon>Echinoidea</taxon>
        <taxon>Euechinoidea</taxon>
        <taxon>Echinacea</taxon>
        <taxon>Camarodonta</taxon>
        <taxon>Echinidea</taxon>
        <taxon>Strongylocentrotidae</taxon>
        <taxon>Strongylocentrotus</taxon>
    </lineage>
</organism>
<dbReference type="SMART" id="SM00428">
    <property type="entry name" value="H3"/>
    <property type="match status" value="1"/>
</dbReference>
<dbReference type="PANTHER" id="PTHR11426">
    <property type="entry name" value="HISTONE H3"/>
    <property type="match status" value="1"/>
</dbReference>
<dbReference type="SUPFAM" id="SSF47113">
    <property type="entry name" value="Histone-fold"/>
    <property type="match status" value="1"/>
</dbReference>
<feature type="domain" description="HECT" evidence="7">
    <location>
        <begin position="294"/>
        <end position="328"/>
    </location>
</feature>
<dbReference type="GO" id="GO:0030527">
    <property type="term" value="F:structural constituent of chromatin"/>
    <property type="evidence" value="ECO:0007669"/>
    <property type="project" value="InterPro"/>
</dbReference>
<dbReference type="InterPro" id="IPR000569">
    <property type="entry name" value="HECT_dom"/>
</dbReference>
<dbReference type="GO" id="GO:0004842">
    <property type="term" value="F:ubiquitin-protein transferase activity"/>
    <property type="evidence" value="ECO:0007669"/>
    <property type="project" value="InterPro"/>
</dbReference>
<dbReference type="Gene3D" id="1.10.20.10">
    <property type="entry name" value="Histone, subunit A"/>
    <property type="match status" value="1"/>
</dbReference>
<feature type="region of interest" description="Disordered" evidence="6">
    <location>
        <begin position="164"/>
        <end position="208"/>
    </location>
</feature>